<sequence>MPLATINPKRENDAEDNNPNKRPRHLMERGVDPSHLAKCLASVLHDLVTTDVDMVAIQAQLDKFLEGVTNRVDNMTMTINYLRQNNEDTVEQLYTMAGEILTCDNLEPTARSTILRAMKRRDERARQNEIEAEDDGKSVKSDNDDKKINADNDDNANNNNNDTYNPYADHNDQA</sequence>
<reference evidence="3" key="1">
    <citation type="journal article" date="2015" name="PLoS Genet.">
        <title>The dynamic genome and transcriptome of the human fungal pathogen Blastomyces and close relative Emmonsia.</title>
        <authorList>
            <person name="Munoz J.F."/>
            <person name="Gauthier G.M."/>
            <person name="Desjardins C.A."/>
            <person name="Gallo J.E."/>
            <person name="Holder J."/>
            <person name="Sullivan T.D."/>
            <person name="Marty A.J."/>
            <person name="Carmen J.C."/>
            <person name="Chen Z."/>
            <person name="Ding L."/>
            <person name="Gujja S."/>
            <person name="Magrini V."/>
            <person name="Misas E."/>
            <person name="Mitreva M."/>
            <person name="Priest M."/>
            <person name="Saif S."/>
            <person name="Whiston E.A."/>
            <person name="Young S."/>
            <person name="Zeng Q."/>
            <person name="Goldman W.E."/>
            <person name="Mardis E.R."/>
            <person name="Taylor J.W."/>
            <person name="McEwen J.G."/>
            <person name="Clay O.K."/>
            <person name="Klein B.S."/>
            <person name="Cuomo C.A."/>
        </authorList>
    </citation>
    <scope>NUCLEOTIDE SEQUENCE [LARGE SCALE GENOMIC DNA]</scope>
    <source>
        <strain evidence="3">UAMH 3008</strain>
    </source>
</reference>
<name>A0A0G2IYJ8_9EURO</name>
<evidence type="ECO:0000313" key="3">
    <source>
        <dbReference type="Proteomes" id="UP000034164"/>
    </source>
</evidence>
<feature type="compositionally biased region" description="Basic and acidic residues" evidence="1">
    <location>
        <begin position="120"/>
        <end position="150"/>
    </location>
</feature>
<proteinExistence type="predicted"/>
<evidence type="ECO:0000313" key="2">
    <source>
        <dbReference type="EMBL" id="KKZ60644.1"/>
    </source>
</evidence>
<dbReference type="OrthoDB" id="4191066at2759"/>
<feature type="region of interest" description="Disordered" evidence="1">
    <location>
        <begin position="120"/>
        <end position="174"/>
    </location>
</feature>
<accession>A0A0G2IYJ8</accession>
<evidence type="ECO:0000256" key="1">
    <source>
        <dbReference type="SAM" id="MobiDB-lite"/>
    </source>
</evidence>
<organism evidence="2 3">
    <name type="scientific">[Emmonsia] crescens</name>
    <dbReference type="NCBI Taxonomy" id="73230"/>
    <lineage>
        <taxon>Eukaryota</taxon>
        <taxon>Fungi</taxon>
        <taxon>Dikarya</taxon>
        <taxon>Ascomycota</taxon>
        <taxon>Pezizomycotina</taxon>
        <taxon>Eurotiomycetes</taxon>
        <taxon>Eurotiomycetidae</taxon>
        <taxon>Onygenales</taxon>
        <taxon>Ajellomycetaceae</taxon>
        <taxon>Emergomyces</taxon>
    </lineage>
</organism>
<dbReference type="AlphaFoldDB" id="A0A0G2IYJ8"/>
<dbReference type="EMBL" id="LCZI01001500">
    <property type="protein sequence ID" value="KKZ60644.1"/>
    <property type="molecule type" value="Genomic_DNA"/>
</dbReference>
<feature type="region of interest" description="Disordered" evidence="1">
    <location>
        <begin position="1"/>
        <end position="24"/>
    </location>
</feature>
<protein>
    <submittedName>
        <fullName evidence="2">Uncharacterized protein</fullName>
    </submittedName>
</protein>
<gene>
    <name evidence="2" type="ORF">EMCG_04690</name>
</gene>
<dbReference type="VEuPathDB" id="FungiDB:EMCG_04690"/>
<dbReference type="Proteomes" id="UP000034164">
    <property type="component" value="Unassembled WGS sequence"/>
</dbReference>
<comment type="caution">
    <text evidence="2">The sequence shown here is derived from an EMBL/GenBank/DDBJ whole genome shotgun (WGS) entry which is preliminary data.</text>
</comment>